<dbReference type="Proteomes" id="UP000007800">
    <property type="component" value="Unassembled WGS sequence"/>
</dbReference>
<keyword evidence="3" id="KW-1185">Reference proteome</keyword>
<name>C5K9Y0_PERM5</name>
<reference evidence="2 3" key="1">
    <citation type="submission" date="2008-07" db="EMBL/GenBank/DDBJ databases">
        <authorList>
            <person name="El-Sayed N."/>
            <person name="Caler E."/>
            <person name="Inman J."/>
            <person name="Amedeo P."/>
            <person name="Hass B."/>
            <person name="Wortman J."/>
        </authorList>
    </citation>
    <scope>NUCLEOTIDE SEQUENCE [LARGE SCALE GENOMIC DNA]</scope>
    <source>
        <strain evidence="3">ATCC 50983 / TXsc</strain>
    </source>
</reference>
<gene>
    <name evidence="2" type="ORF">Pmar_PMAR018936</name>
</gene>
<evidence type="ECO:0000256" key="1">
    <source>
        <dbReference type="SAM" id="MobiDB-lite"/>
    </source>
</evidence>
<feature type="region of interest" description="Disordered" evidence="1">
    <location>
        <begin position="323"/>
        <end position="342"/>
    </location>
</feature>
<dbReference type="EMBL" id="GG671525">
    <property type="protein sequence ID" value="EER18709.1"/>
    <property type="molecule type" value="Genomic_DNA"/>
</dbReference>
<dbReference type="GeneID" id="9048860"/>
<evidence type="ECO:0000313" key="3">
    <source>
        <dbReference type="Proteomes" id="UP000007800"/>
    </source>
</evidence>
<dbReference type="AlphaFoldDB" id="C5K9Y0"/>
<dbReference type="RefSeq" id="XP_002786913.1">
    <property type="nucleotide sequence ID" value="XM_002786867.1"/>
</dbReference>
<dbReference type="InterPro" id="IPR011989">
    <property type="entry name" value="ARM-like"/>
</dbReference>
<dbReference type="OrthoDB" id="442125at2759"/>
<protein>
    <submittedName>
        <fullName evidence="2">Uncharacterized protein</fullName>
    </submittedName>
</protein>
<feature type="compositionally biased region" description="Low complexity" evidence="1">
    <location>
        <begin position="327"/>
        <end position="338"/>
    </location>
</feature>
<dbReference type="Gene3D" id="1.25.10.10">
    <property type="entry name" value="Leucine-rich Repeat Variant"/>
    <property type="match status" value="1"/>
</dbReference>
<dbReference type="OMA" id="WLARCHA"/>
<proteinExistence type="predicted"/>
<dbReference type="InParanoid" id="C5K9Y0"/>
<evidence type="ECO:0000313" key="2">
    <source>
        <dbReference type="EMBL" id="EER18709.1"/>
    </source>
</evidence>
<sequence length="669" mass="72761">MGKIRRHKKTPTVATSAPYEGRSPLVEQTEMEIESQVPQSGDDVVSHLLDRKTSDVTVIGLANFLSTPTKRGHHLLASTNLLVLMLPRLGVDESRSQPAAVRQAVLSVYTSAVSWAQEKLLRNLIKEHGLIDTVMTTLREDMRMLSDSTMAPVKNKKKSSQRQVEHDARIEIIEAEWELLGGLVRLCAPPHQPVLPPDVIDLALQTAMAKDCDAAVRVAASSMLSRVATEEMCSDCCLAPMTHRIADIERTIQDAEDPLLAAELTSALCRGYHMELFAPETGGEERAERVVEEIHRLVSSTGCHLVDSFAHVVDTVASIQPTPVKGAAADSSPSPAEPAKQRGAQSVLDAWRRNARLSTLSFIVSAVVENGRSSSDNAPMSESGMSSSSSLPAPFMFTGRAEAYSSVLKAAMGCLAEALDEALVARVRSEMPVEMFSDLASLWSLHANALESCREIIIVENAVDEAGVSCLAQHCSSSLDSAMPLFSKLDWGRERAYGSAIGELLQALYQALLFASMRGCYSSSTGEDSTELVRRSVHMTALMPPLSEDMVQAQVACITWLARCHAHVVDVCEGLLELVRIHAGEKGAFSRRVLVAAFEAIFEVFGADDNPVADQVLRGRSDPGWQELLEAGVRRLKREAKNCDEEDVEGAAINGEAFIEYKRGELCRS</sequence>
<organism evidence="3">
    <name type="scientific">Perkinsus marinus (strain ATCC 50983 / TXsc)</name>
    <dbReference type="NCBI Taxonomy" id="423536"/>
    <lineage>
        <taxon>Eukaryota</taxon>
        <taxon>Sar</taxon>
        <taxon>Alveolata</taxon>
        <taxon>Perkinsozoa</taxon>
        <taxon>Perkinsea</taxon>
        <taxon>Perkinsida</taxon>
        <taxon>Perkinsidae</taxon>
        <taxon>Perkinsus</taxon>
    </lineage>
</organism>
<accession>C5K9Y0</accession>